<name>A0A1I1WQ80_9BACL</name>
<dbReference type="RefSeq" id="WP_091183757.1">
    <property type="nucleotide sequence ID" value="NZ_FOMT01000002.1"/>
</dbReference>
<evidence type="ECO:0000256" key="1">
    <source>
        <dbReference type="SAM" id="MobiDB-lite"/>
    </source>
</evidence>
<feature type="region of interest" description="Disordered" evidence="1">
    <location>
        <begin position="215"/>
        <end position="263"/>
    </location>
</feature>
<keyword evidence="2" id="KW-0732">Signal</keyword>
<gene>
    <name evidence="3" type="ORF">SAMN05216378_1812</name>
</gene>
<dbReference type="EMBL" id="FOMT01000002">
    <property type="protein sequence ID" value="SFD97212.1"/>
    <property type="molecule type" value="Genomic_DNA"/>
</dbReference>
<evidence type="ECO:0000313" key="3">
    <source>
        <dbReference type="EMBL" id="SFD97212.1"/>
    </source>
</evidence>
<organism evidence="3 4">
    <name type="scientific">Paenibacillus catalpae</name>
    <dbReference type="NCBI Taxonomy" id="1045775"/>
    <lineage>
        <taxon>Bacteria</taxon>
        <taxon>Bacillati</taxon>
        <taxon>Bacillota</taxon>
        <taxon>Bacilli</taxon>
        <taxon>Bacillales</taxon>
        <taxon>Paenibacillaceae</taxon>
        <taxon>Paenibacillus</taxon>
    </lineage>
</organism>
<evidence type="ECO:0000313" key="4">
    <source>
        <dbReference type="Proteomes" id="UP000198855"/>
    </source>
</evidence>
<evidence type="ECO:0000256" key="2">
    <source>
        <dbReference type="SAM" id="SignalP"/>
    </source>
</evidence>
<feature type="compositionally biased region" description="Polar residues" evidence="1">
    <location>
        <begin position="251"/>
        <end position="263"/>
    </location>
</feature>
<dbReference type="STRING" id="1045775.SAMN05216378_1812"/>
<protein>
    <submittedName>
        <fullName evidence="3">Uncharacterized protein</fullName>
    </submittedName>
</protein>
<dbReference type="AlphaFoldDB" id="A0A1I1WQ80"/>
<accession>A0A1I1WQ80</accession>
<dbReference type="OrthoDB" id="2376193at2"/>
<dbReference type="Proteomes" id="UP000198855">
    <property type="component" value="Unassembled WGS sequence"/>
</dbReference>
<feature type="compositionally biased region" description="Gly residues" evidence="1">
    <location>
        <begin position="237"/>
        <end position="246"/>
    </location>
</feature>
<keyword evidence="4" id="KW-1185">Reference proteome</keyword>
<feature type="signal peptide" evidence="2">
    <location>
        <begin position="1"/>
        <end position="24"/>
    </location>
</feature>
<proteinExistence type="predicted"/>
<feature type="chain" id="PRO_5011795840" evidence="2">
    <location>
        <begin position="25"/>
        <end position="263"/>
    </location>
</feature>
<sequence>MNKYLKTIGITATLAVMVPLSAFAATDSASTTGTSTTAQVQTDSSTKSFDGKHGRGGFGTKFISDSVLTLLNLDRETLNEKLAAGSTLAEIAAEQGVSNDDLKAALTTAFEEHQTAEKDQFSANLDTMITSEQLAQGRRGGRENGFGYSLDEVATALNLTEDELKDELQAGKTIAAIAEAKGISEDTVVSEIEAAINAQIDQAVTDGKLTADEAAAKKETSAEQAQSIVNGEFPLKGVGGHRGGGMKPNTAAGTDSATTETNA</sequence>
<reference evidence="4" key="1">
    <citation type="submission" date="2016-10" db="EMBL/GenBank/DDBJ databases">
        <authorList>
            <person name="Varghese N."/>
            <person name="Submissions S."/>
        </authorList>
    </citation>
    <scope>NUCLEOTIDE SEQUENCE [LARGE SCALE GENOMIC DNA]</scope>
    <source>
        <strain evidence="4">CGMCC 1.10784</strain>
    </source>
</reference>